<organism evidence="1 2">
    <name type="scientific">Chrysochromulina tobinii</name>
    <dbReference type="NCBI Taxonomy" id="1460289"/>
    <lineage>
        <taxon>Eukaryota</taxon>
        <taxon>Haptista</taxon>
        <taxon>Haptophyta</taxon>
        <taxon>Prymnesiophyceae</taxon>
        <taxon>Prymnesiales</taxon>
        <taxon>Chrysochromulinaceae</taxon>
        <taxon>Chrysochromulina</taxon>
    </lineage>
</organism>
<reference evidence="2" key="1">
    <citation type="journal article" date="2015" name="PLoS Genet.">
        <title>Genome Sequence and Transcriptome Analyses of Chrysochromulina tobin: Metabolic Tools for Enhanced Algal Fitness in the Prominent Order Prymnesiales (Haptophyceae).</title>
        <authorList>
            <person name="Hovde B.T."/>
            <person name="Deodato C.R."/>
            <person name="Hunsperger H.M."/>
            <person name="Ryken S.A."/>
            <person name="Yost W."/>
            <person name="Jha R.K."/>
            <person name="Patterson J."/>
            <person name="Monnat R.J. Jr."/>
            <person name="Barlow S.B."/>
            <person name="Starkenburg S.R."/>
            <person name="Cattolico R.A."/>
        </authorList>
    </citation>
    <scope>NUCLEOTIDE SEQUENCE</scope>
    <source>
        <strain evidence="2">CCMP291</strain>
    </source>
</reference>
<dbReference type="AlphaFoldDB" id="A0A0M0JWW5"/>
<proteinExistence type="predicted"/>
<gene>
    <name evidence="1" type="ORF">Ctob_006606</name>
</gene>
<dbReference type="Proteomes" id="UP000037460">
    <property type="component" value="Unassembled WGS sequence"/>
</dbReference>
<dbReference type="InterPro" id="IPR029063">
    <property type="entry name" value="SAM-dependent_MTases_sf"/>
</dbReference>
<dbReference type="Gene3D" id="3.40.50.150">
    <property type="entry name" value="Vaccinia Virus protein VP39"/>
    <property type="match status" value="1"/>
</dbReference>
<accession>A0A0M0JWW5</accession>
<name>A0A0M0JWW5_9EUKA</name>
<evidence type="ECO:0000313" key="1">
    <source>
        <dbReference type="EMBL" id="KOO31044.1"/>
    </source>
</evidence>
<protein>
    <submittedName>
        <fullName evidence="1">Uncharacterized protein</fullName>
    </submittedName>
</protein>
<dbReference type="SUPFAM" id="SSF53335">
    <property type="entry name" value="S-adenosyl-L-methionine-dependent methyltransferases"/>
    <property type="match status" value="1"/>
</dbReference>
<sequence length="181" mass="19559">MEALSVHAFSSAIARAQGPVTVLDIGANVGAFTLIAATLGARVVSVDMQPKCMDMVYCNVDDVIMELQPNAWTHANVTLTQGIRTLQELMRSRRLTAVTMPHVGPEDTVSVIAGWSPCDVPSLLPSEPSSLFVPGKGVKSSRRFGLEGLEHYVMNAYAGPSKHGWFNEILLTSRCMHHATP</sequence>
<evidence type="ECO:0000313" key="2">
    <source>
        <dbReference type="Proteomes" id="UP000037460"/>
    </source>
</evidence>
<dbReference type="EMBL" id="JWZX01002097">
    <property type="protein sequence ID" value="KOO31044.1"/>
    <property type="molecule type" value="Genomic_DNA"/>
</dbReference>
<keyword evidence="2" id="KW-1185">Reference proteome</keyword>
<dbReference type="OrthoDB" id="430136at2759"/>
<comment type="caution">
    <text evidence="1">The sequence shown here is derived from an EMBL/GenBank/DDBJ whole genome shotgun (WGS) entry which is preliminary data.</text>
</comment>